<dbReference type="AlphaFoldDB" id="A0A6G4WHN0"/>
<evidence type="ECO:0000256" key="1">
    <source>
        <dbReference type="SAM" id="MobiDB-lite"/>
    </source>
</evidence>
<protein>
    <submittedName>
        <fullName evidence="2">Uncharacterized protein</fullName>
    </submittedName>
</protein>
<name>A0A6G4WHN0_9HYPH</name>
<accession>A0A6G4WHN0</accession>
<dbReference type="RefSeq" id="WP_165032135.1">
    <property type="nucleotide sequence ID" value="NZ_JAAKZF010000044.1"/>
</dbReference>
<evidence type="ECO:0000313" key="2">
    <source>
        <dbReference type="EMBL" id="NGO54114.1"/>
    </source>
</evidence>
<gene>
    <name evidence="2" type="ORF">G6N73_23725</name>
</gene>
<comment type="caution">
    <text evidence="2">The sequence shown here is derived from an EMBL/GenBank/DDBJ whole genome shotgun (WGS) entry which is preliminary data.</text>
</comment>
<dbReference type="EMBL" id="JAAKZF010000044">
    <property type="protein sequence ID" value="NGO54114.1"/>
    <property type="molecule type" value="Genomic_DNA"/>
</dbReference>
<evidence type="ECO:0000313" key="3">
    <source>
        <dbReference type="Proteomes" id="UP001642900"/>
    </source>
</evidence>
<reference evidence="2 3" key="1">
    <citation type="submission" date="2020-02" db="EMBL/GenBank/DDBJ databases">
        <title>Genome sequence of strain CCNWXJ40-4.</title>
        <authorList>
            <person name="Gao J."/>
            <person name="Sun J."/>
        </authorList>
    </citation>
    <scope>NUCLEOTIDE SEQUENCE [LARGE SCALE GENOMIC DNA]</scope>
    <source>
        <strain evidence="2 3">CCNWXJ 40-4</strain>
    </source>
</reference>
<keyword evidence="3" id="KW-1185">Reference proteome</keyword>
<feature type="compositionally biased region" description="Polar residues" evidence="1">
    <location>
        <begin position="7"/>
        <end position="16"/>
    </location>
</feature>
<feature type="region of interest" description="Disordered" evidence="1">
    <location>
        <begin position="1"/>
        <end position="33"/>
    </location>
</feature>
<dbReference type="Proteomes" id="UP001642900">
    <property type="component" value="Unassembled WGS sequence"/>
</dbReference>
<proteinExistence type="predicted"/>
<sequence>MAMTGGKRSQNFQERSPLSRPKISVAEGKANAGGPIATRYHMTVEEIAFANYLTDGLRSGKS</sequence>
<organism evidence="2 3">
    <name type="scientific">Allomesorhizobium camelthorni</name>
    <dbReference type="NCBI Taxonomy" id="475069"/>
    <lineage>
        <taxon>Bacteria</taxon>
        <taxon>Pseudomonadati</taxon>
        <taxon>Pseudomonadota</taxon>
        <taxon>Alphaproteobacteria</taxon>
        <taxon>Hyphomicrobiales</taxon>
        <taxon>Phyllobacteriaceae</taxon>
        <taxon>Allomesorhizobium</taxon>
    </lineage>
</organism>